<protein>
    <submittedName>
        <fullName evidence="1">Homeobox-like domain superfamily</fullName>
    </submittedName>
    <submittedName>
        <fullName evidence="2">Homeobox-like_domain superfamily</fullName>
    </submittedName>
</protein>
<sequence>MQLCENIAELDISSVNDYLYCSCSYISLDDDVILQKLLLRKADQDELKQFKAHNKIVMNKFNQRTILIEKQQIWSNNDIKKLLFAVATYGQYKYRKVQKILGPDQNGNLRTRRACLEKYGQIVDVLWSKTECGMCYQFTNSVMVWACHAASEIIDDEFIKKSGKTAKQIEQVLAAMQMKFTKANGELVIFTAQK</sequence>
<dbReference type="EMBL" id="CATOUU010000133">
    <property type="protein sequence ID" value="CAI9917532.1"/>
    <property type="molecule type" value="Genomic_DNA"/>
</dbReference>
<keyword evidence="1" id="KW-0371">Homeobox</keyword>
<gene>
    <name evidence="1" type="ORF">HINF_LOCUS5177</name>
    <name evidence="2" type="ORF">HINF_LOCUS78965</name>
</gene>
<evidence type="ECO:0000313" key="3">
    <source>
        <dbReference type="Proteomes" id="UP001642409"/>
    </source>
</evidence>
<evidence type="ECO:0000313" key="1">
    <source>
        <dbReference type="EMBL" id="CAI9917532.1"/>
    </source>
</evidence>
<proteinExistence type="predicted"/>
<dbReference type="EMBL" id="CAXDID020000973">
    <property type="protein sequence ID" value="CAL6116217.1"/>
    <property type="molecule type" value="Genomic_DNA"/>
</dbReference>
<keyword evidence="1" id="KW-0238">DNA-binding</keyword>
<dbReference type="AlphaFoldDB" id="A0AA86TJC9"/>
<organism evidence="1">
    <name type="scientific">Hexamita inflata</name>
    <dbReference type="NCBI Taxonomy" id="28002"/>
    <lineage>
        <taxon>Eukaryota</taxon>
        <taxon>Metamonada</taxon>
        <taxon>Diplomonadida</taxon>
        <taxon>Hexamitidae</taxon>
        <taxon>Hexamitinae</taxon>
        <taxon>Hexamita</taxon>
    </lineage>
</organism>
<keyword evidence="3" id="KW-1185">Reference proteome</keyword>
<dbReference type="SUPFAM" id="SSF46689">
    <property type="entry name" value="Homeodomain-like"/>
    <property type="match status" value="1"/>
</dbReference>
<dbReference type="GO" id="GO:0003677">
    <property type="term" value="F:DNA binding"/>
    <property type="evidence" value="ECO:0007669"/>
    <property type="project" value="UniProtKB-KW"/>
</dbReference>
<reference evidence="2 3" key="2">
    <citation type="submission" date="2024-07" db="EMBL/GenBank/DDBJ databases">
        <authorList>
            <person name="Akdeniz Z."/>
        </authorList>
    </citation>
    <scope>NUCLEOTIDE SEQUENCE [LARGE SCALE GENOMIC DNA]</scope>
</reference>
<dbReference type="InterPro" id="IPR009057">
    <property type="entry name" value="Homeodomain-like_sf"/>
</dbReference>
<dbReference type="Proteomes" id="UP001642409">
    <property type="component" value="Unassembled WGS sequence"/>
</dbReference>
<reference evidence="1" key="1">
    <citation type="submission" date="2023-06" db="EMBL/GenBank/DDBJ databases">
        <authorList>
            <person name="Kurt Z."/>
        </authorList>
    </citation>
    <scope>NUCLEOTIDE SEQUENCE</scope>
</reference>
<name>A0AA86TJC9_9EUKA</name>
<comment type="caution">
    <text evidence="1">The sequence shown here is derived from an EMBL/GenBank/DDBJ whole genome shotgun (WGS) entry which is preliminary data.</text>
</comment>
<accession>A0AA86TJC9</accession>
<evidence type="ECO:0000313" key="2">
    <source>
        <dbReference type="EMBL" id="CAL6116217.1"/>
    </source>
</evidence>